<feature type="domain" description="HTH luxR-type" evidence="3">
    <location>
        <begin position="843"/>
        <end position="908"/>
    </location>
</feature>
<dbReference type="GO" id="GO:0006355">
    <property type="term" value="P:regulation of DNA-templated transcription"/>
    <property type="evidence" value="ECO:0007669"/>
    <property type="project" value="InterPro"/>
</dbReference>
<dbReference type="SUPFAM" id="SSF48452">
    <property type="entry name" value="TPR-like"/>
    <property type="match status" value="1"/>
</dbReference>
<dbReference type="InterPro" id="IPR016032">
    <property type="entry name" value="Sig_transdc_resp-reg_C-effctor"/>
</dbReference>
<dbReference type="Pfam" id="PF00196">
    <property type="entry name" value="GerE"/>
    <property type="match status" value="1"/>
</dbReference>
<dbReference type="GO" id="GO:0005737">
    <property type="term" value="C:cytoplasm"/>
    <property type="evidence" value="ECO:0007669"/>
    <property type="project" value="TreeGrafter"/>
</dbReference>
<dbReference type="GO" id="GO:0003677">
    <property type="term" value="F:DNA binding"/>
    <property type="evidence" value="ECO:0007669"/>
    <property type="project" value="InterPro"/>
</dbReference>
<dbReference type="InterPro" id="IPR011990">
    <property type="entry name" value="TPR-like_helical_dom_sf"/>
</dbReference>
<dbReference type="Pfam" id="PF13191">
    <property type="entry name" value="AAA_16"/>
    <property type="match status" value="1"/>
</dbReference>
<dbReference type="PRINTS" id="PR00038">
    <property type="entry name" value="HTHLUXR"/>
</dbReference>
<evidence type="ECO:0000313" key="5">
    <source>
        <dbReference type="Proteomes" id="UP000268727"/>
    </source>
</evidence>
<proteinExistence type="predicted"/>
<comment type="caution">
    <text evidence="4">The sequence shown here is derived from an EMBL/GenBank/DDBJ whole genome shotgun (WGS) entry which is preliminary data.</text>
</comment>
<accession>A0A3N1GZE7</accession>
<dbReference type="PANTHER" id="PTHR16305">
    <property type="entry name" value="TESTICULAR SOLUBLE ADENYLYL CYCLASE"/>
    <property type="match status" value="1"/>
</dbReference>
<dbReference type="AlphaFoldDB" id="A0A3N1GZE7"/>
<dbReference type="PANTHER" id="PTHR16305:SF35">
    <property type="entry name" value="TRANSCRIPTIONAL ACTIVATOR DOMAIN"/>
    <property type="match status" value="1"/>
</dbReference>
<dbReference type="RefSeq" id="WP_123741780.1">
    <property type="nucleotide sequence ID" value="NZ_RJKM01000001.1"/>
</dbReference>
<dbReference type="GO" id="GO:0005524">
    <property type="term" value="F:ATP binding"/>
    <property type="evidence" value="ECO:0007669"/>
    <property type="project" value="UniProtKB-KW"/>
</dbReference>
<dbReference type="CDD" id="cd06170">
    <property type="entry name" value="LuxR_C_like"/>
    <property type="match status" value="1"/>
</dbReference>
<dbReference type="PROSITE" id="PS50043">
    <property type="entry name" value="HTH_LUXR_2"/>
    <property type="match status" value="1"/>
</dbReference>
<organism evidence="4 5">
    <name type="scientific">Saccharothrix texasensis</name>
    <dbReference type="NCBI Taxonomy" id="103734"/>
    <lineage>
        <taxon>Bacteria</taxon>
        <taxon>Bacillati</taxon>
        <taxon>Actinomycetota</taxon>
        <taxon>Actinomycetes</taxon>
        <taxon>Pseudonocardiales</taxon>
        <taxon>Pseudonocardiaceae</taxon>
        <taxon>Saccharothrix</taxon>
    </lineage>
</organism>
<dbReference type="InterPro" id="IPR027417">
    <property type="entry name" value="P-loop_NTPase"/>
</dbReference>
<dbReference type="InterPro" id="IPR041664">
    <property type="entry name" value="AAA_16"/>
</dbReference>
<dbReference type="Gene3D" id="3.40.50.300">
    <property type="entry name" value="P-loop containing nucleotide triphosphate hydrolases"/>
    <property type="match status" value="1"/>
</dbReference>
<keyword evidence="1" id="KW-0547">Nucleotide-binding</keyword>
<dbReference type="InterPro" id="IPR000792">
    <property type="entry name" value="Tscrpt_reg_LuxR_C"/>
</dbReference>
<keyword evidence="5" id="KW-1185">Reference proteome</keyword>
<sequence length="934" mass="99253">MRLVERDQVLGQLTQLIAAAVDGRGQVIHVSGPGAGGKTVLVRALDEPARAAGALVFAATCSRDERGLPGGVLSQFATGPADEAAARLSAVPDSDADAPDQARRSPHLVREAGEALLDLARARPVVLVVDDVEHADPLSLQTLLYLMRRVGGARIAVVLTESDYSGRGNALVLAELTRMPWYTGVRLAPLSQRGVAQLVADLLDPATANRCAPSYHAVTGGNPLLVKALVQDHRAALHDDPDTDVAIGEAFRQAVLACLHRWGPDLLHVVRAIAVLGENAAPELLGRLRGIPAAAAEAVTALDHAGLLDDGRFRHPAVRAAVLGDLPAYEHTRLHRAAADLLFAEGLPSTDIAAHLVAAGSADAPWAVAVLRDAADSALAEHRLDRAAECLKLARTVAPGDDPTATASLVAALAAVQWRTAPSVVARHLPPLRRAAREGHLTVRDTRALLRYQLWHGHTADAEETLRALEDATEVAVRPAGAPAVTEHRVLRDWVRAVHPTVAVAVHSGSGDRRTALARDHPEEVLASAEWVLRNRWMPDSAPELAVHALLTLGACGAVARARQWYDALREEIGSGQASAWKAVLADVRAHLALMEGDLVTAERLARLALTALAPHDWGPAIASPLAALVLSTAWQGKHDDARAHLRRSVPIAARDTAHWAVYLRARGHAHLAAGRPDAAFADFDECGALAVHWDLDLPALLPWRTDLAQALIRLQRPERVGELALAQLDRPGAHVPRVRGTSLRLLSTAAEAKPRLPMLREAVTLLQDAGDQVELSLALAALSTTHDELGEAGAAEIVAKRAIRVAEACGAGALCRRHLLPQLDLAPAAEGDAEPAAGVDEEPDDLATLSSAERRVAALAALGHTNREIGRKLYITVSTVEQHLTRVYRKLKVRRRADLPTGLLPGSADLWAGPLPVQTTAALSSIRSTSVHR</sequence>
<dbReference type="Gene3D" id="1.25.40.10">
    <property type="entry name" value="Tetratricopeptide repeat domain"/>
    <property type="match status" value="1"/>
</dbReference>
<reference evidence="4 5" key="1">
    <citation type="submission" date="2018-11" db="EMBL/GenBank/DDBJ databases">
        <title>Sequencing the genomes of 1000 actinobacteria strains.</title>
        <authorList>
            <person name="Klenk H.-P."/>
        </authorList>
    </citation>
    <scope>NUCLEOTIDE SEQUENCE [LARGE SCALE GENOMIC DNA]</scope>
    <source>
        <strain evidence="4 5">DSM 44231</strain>
    </source>
</reference>
<gene>
    <name evidence="4" type="ORF">EDD40_0922</name>
</gene>
<dbReference type="Gene3D" id="1.10.10.10">
    <property type="entry name" value="Winged helix-like DNA-binding domain superfamily/Winged helix DNA-binding domain"/>
    <property type="match status" value="1"/>
</dbReference>
<protein>
    <submittedName>
        <fullName evidence="4">Regulatory LuxR family protein</fullName>
    </submittedName>
</protein>
<dbReference type="SUPFAM" id="SSF46894">
    <property type="entry name" value="C-terminal effector domain of the bipartite response regulators"/>
    <property type="match status" value="1"/>
</dbReference>
<evidence type="ECO:0000256" key="1">
    <source>
        <dbReference type="ARBA" id="ARBA00022741"/>
    </source>
</evidence>
<evidence type="ECO:0000313" key="4">
    <source>
        <dbReference type="EMBL" id="ROP35683.1"/>
    </source>
</evidence>
<dbReference type="GO" id="GO:0004016">
    <property type="term" value="F:adenylate cyclase activity"/>
    <property type="evidence" value="ECO:0007669"/>
    <property type="project" value="TreeGrafter"/>
</dbReference>
<dbReference type="InterPro" id="IPR036388">
    <property type="entry name" value="WH-like_DNA-bd_sf"/>
</dbReference>
<evidence type="ECO:0000259" key="3">
    <source>
        <dbReference type="PROSITE" id="PS50043"/>
    </source>
</evidence>
<dbReference type="SMART" id="SM00421">
    <property type="entry name" value="HTH_LUXR"/>
    <property type="match status" value="1"/>
</dbReference>
<dbReference type="SUPFAM" id="SSF52540">
    <property type="entry name" value="P-loop containing nucleoside triphosphate hydrolases"/>
    <property type="match status" value="1"/>
</dbReference>
<dbReference type="EMBL" id="RJKM01000001">
    <property type="protein sequence ID" value="ROP35683.1"/>
    <property type="molecule type" value="Genomic_DNA"/>
</dbReference>
<dbReference type="OrthoDB" id="134933at2"/>
<keyword evidence="2" id="KW-0067">ATP-binding</keyword>
<dbReference type="Proteomes" id="UP000268727">
    <property type="component" value="Unassembled WGS sequence"/>
</dbReference>
<dbReference type="PROSITE" id="PS00622">
    <property type="entry name" value="HTH_LUXR_1"/>
    <property type="match status" value="1"/>
</dbReference>
<evidence type="ECO:0000256" key="2">
    <source>
        <dbReference type="ARBA" id="ARBA00022840"/>
    </source>
</evidence>
<name>A0A3N1GZE7_9PSEU</name>